<evidence type="ECO:0000313" key="2">
    <source>
        <dbReference type="EMBL" id="GAK76321.1"/>
    </source>
</evidence>
<reference evidence="2 3" key="1">
    <citation type="journal article" date="2014" name="Genome Announc.">
        <title>Draft Genome Sequences of Marine Flavobacterium Nonlabens Strains NR17, NR24, NR27, NR32, NR33, and Ara13.</title>
        <authorList>
            <person name="Nakanishi M."/>
            <person name="Meirelles P."/>
            <person name="Suzuki R."/>
            <person name="Takatani N."/>
            <person name="Mino S."/>
            <person name="Suda W."/>
            <person name="Oshima K."/>
            <person name="Hattori M."/>
            <person name="Ohkuma M."/>
            <person name="Hosokawa M."/>
            <person name="Miyashita K."/>
            <person name="Thompson F.L."/>
            <person name="Niwa A."/>
            <person name="Sawabe T."/>
            <person name="Sawabe T."/>
        </authorList>
    </citation>
    <scope>NUCLEOTIDE SEQUENCE [LARGE SCALE GENOMIC DNA]</scope>
    <source>
        <strain evidence="3">JCM19296</strain>
    </source>
</reference>
<dbReference type="EMBL" id="BBLG01000004">
    <property type="protein sequence ID" value="GAK76321.1"/>
    <property type="molecule type" value="Genomic_DNA"/>
</dbReference>
<sequence>MKDKIISYLNNNKHYWWTVGLLPGMYAITYLYTNNYTLVNSWIQLLYLVLSMIIAPSALMILMSFVLKNKSDRIKNVFYSSSLIILTAISLSLVIYLGWRWKALILVAIIAIIVSWFLGKHYKKGVLILFLMCLLGILQLSFYLFTSIYTYENWIKESPFVNIEFQIKPNIYYIQPDGYANKPSLTNDNYHFDNSRFYSDMISKGFNFNHQYRSNYPSTLTSNATLFTGQHHFYDSENFNNELFNARQIIMGKNPVLETFKENGYRTTAILQHRYLLLNHPDIYYDGININENELSILPDYQLDKDYFNDLKLAISTADNKPQFYFIEILEPGHITGLKAKNTSAIKERNQYIDNLKSINTTLQDIVDYITSQDPEGIIIMAADHGGFVGYNYTGESYSYLTDDIALHQAIFGALLTIKAPAEFQSHQKKIKSSISLFPNLFNYLSQDSISKNKLDNSSYQLIKSGTQSGIYRYYDENGIPVTEKLQ</sequence>
<evidence type="ECO:0000313" key="3">
    <source>
        <dbReference type="Proteomes" id="UP000028980"/>
    </source>
</evidence>
<feature type="transmembrane region" description="Helical" evidence="1">
    <location>
        <begin position="126"/>
        <end position="145"/>
    </location>
</feature>
<accession>A0A081DBM5</accession>
<gene>
    <name evidence="2" type="ORF">JCM19296_1918</name>
</gene>
<organism evidence="2 3">
    <name type="scientific">Nonlabens ulvanivorans</name>
    <name type="common">Persicivirga ulvanivorans</name>
    <dbReference type="NCBI Taxonomy" id="906888"/>
    <lineage>
        <taxon>Bacteria</taxon>
        <taxon>Pseudomonadati</taxon>
        <taxon>Bacteroidota</taxon>
        <taxon>Flavobacteriia</taxon>
        <taxon>Flavobacteriales</taxon>
        <taxon>Flavobacteriaceae</taxon>
        <taxon>Nonlabens</taxon>
    </lineage>
</organism>
<proteinExistence type="predicted"/>
<dbReference type="Gene3D" id="3.40.720.10">
    <property type="entry name" value="Alkaline Phosphatase, subunit A"/>
    <property type="match status" value="1"/>
</dbReference>
<name>A0A081DBM5_NONUL</name>
<keyword evidence="1" id="KW-0472">Membrane</keyword>
<feature type="transmembrane region" description="Helical" evidence="1">
    <location>
        <begin position="15"/>
        <end position="33"/>
    </location>
</feature>
<comment type="caution">
    <text evidence="2">The sequence shown here is derived from an EMBL/GenBank/DDBJ whole genome shotgun (WGS) entry which is preliminary data.</text>
</comment>
<dbReference type="SUPFAM" id="SSF53649">
    <property type="entry name" value="Alkaline phosphatase-like"/>
    <property type="match status" value="1"/>
</dbReference>
<feature type="transmembrane region" description="Helical" evidence="1">
    <location>
        <begin position="45"/>
        <end position="65"/>
    </location>
</feature>
<keyword evidence="1" id="KW-1133">Transmembrane helix</keyword>
<keyword evidence="1" id="KW-0812">Transmembrane</keyword>
<dbReference type="InterPro" id="IPR017850">
    <property type="entry name" value="Alkaline_phosphatase_core_sf"/>
</dbReference>
<feature type="transmembrane region" description="Helical" evidence="1">
    <location>
        <begin position="103"/>
        <end position="119"/>
    </location>
</feature>
<evidence type="ECO:0008006" key="4">
    <source>
        <dbReference type="Google" id="ProtNLM"/>
    </source>
</evidence>
<dbReference type="AlphaFoldDB" id="A0A081DBM5"/>
<protein>
    <recommendedName>
        <fullName evidence="4">Sulfatase N-terminal domain-containing protein</fullName>
    </recommendedName>
</protein>
<feature type="transmembrane region" description="Helical" evidence="1">
    <location>
        <begin position="77"/>
        <end position="97"/>
    </location>
</feature>
<evidence type="ECO:0000256" key="1">
    <source>
        <dbReference type="SAM" id="Phobius"/>
    </source>
</evidence>
<dbReference type="Proteomes" id="UP000028980">
    <property type="component" value="Unassembled WGS sequence"/>
</dbReference>